<gene>
    <name evidence="10" type="ORF">MECH1_V1_P0129</name>
</gene>
<evidence type="ECO:0000256" key="4">
    <source>
        <dbReference type="ARBA" id="ARBA00022989"/>
    </source>
</evidence>
<evidence type="ECO:0000256" key="8">
    <source>
        <dbReference type="SAM" id="Phobius"/>
    </source>
</evidence>
<feature type="transmembrane region" description="Helical" evidence="8">
    <location>
        <begin position="166"/>
        <end position="185"/>
    </location>
</feature>
<comment type="subcellular location">
    <subcellularLocation>
        <location evidence="1">Cell membrane</location>
        <topology evidence="1">Multi-pass membrane protein</topology>
    </subcellularLocation>
    <subcellularLocation>
        <location evidence="7">Membrane</location>
        <topology evidence="7">Multi-pass membrane protein</topology>
    </subcellularLocation>
</comment>
<feature type="transmembrane region" description="Helical" evidence="8">
    <location>
        <begin position="414"/>
        <end position="431"/>
    </location>
</feature>
<dbReference type="InterPro" id="IPR001750">
    <property type="entry name" value="ND/Mrp_TM"/>
</dbReference>
<feature type="transmembrane region" description="Helical" evidence="8">
    <location>
        <begin position="368"/>
        <end position="393"/>
    </location>
</feature>
<dbReference type="EC" id="1.-.-.-" evidence="10"/>
<feature type="transmembrane region" description="Helical" evidence="8">
    <location>
        <begin position="301"/>
        <end position="326"/>
    </location>
</feature>
<evidence type="ECO:0000256" key="7">
    <source>
        <dbReference type="RuleBase" id="RU000320"/>
    </source>
</evidence>
<dbReference type="PRINTS" id="PR01437">
    <property type="entry name" value="NUOXDRDTASE4"/>
</dbReference>
<evidence type="ECO:0000313" key="10">
    <source>
        <dbReference type="EMBL" id="CAL1242061.1"/>
    </source>
</evidence>
<evidence type="ECO:0000256" key="3">
    <source>
        <dbReference type="ARBA" id="ARBA00022692"/>
    </source>
</evidence>
<feature type="transmembrane region" description="Helical" evidence="8">
    <location>
        <begin position="64"/>
        <end position="89"/>
    </location>
</feature>
<reference evidence="10 11" key="1">
    <citation type="submission" date="2024-04" db="EMBL/GenBank/DDBJ databases">
        <authorList>
            <person name="Cremers G."/>
        </authorList>
    </citation>
    <scope>NUCLEOTIDE SEQUENCE [LARGE SCALE GENOMIC DNA]</scope>
    <source>
        <strain evidence="10">MeCH1-AG</strain>
        <plasmid evidence="10 11">2</plasmid>
    </source>
</reference>
<dbReference type="Pfam" id="PF00361">
    <property type="entry name" value="Proton_antipo_M"/>
    <property type="match status" value="1"/>
</dbReference>
<evidence type="ECO:0000256" key="6">
    <source>
        <dbReference type="ARBA" id="ARBA00023136"/>
    </source>
</evidence>
<keyword evidence="4 8" id="KW-1133">Transmembrane helix</keyword>
<sequence length="704" mass="76373">MSLFFAYLSVLAALMSALVALATNRRAGVAKVAETLLARWPQAQPVTARVFAEAHYRDFHRYGLFALLGFSGLSAVLAGLGTLLSGAVLTDTLPFGLPWLNWHIRIDPLSGFFLCVLGLPLVAVSLFGPGYVREFEHGKHSLAALGLFTGLFVAGMELVLLADDAFSFMIAWELMSVASYFLVAYQHDHAANRRAAFLYLLMAEIGAIAIILAYGVLASFGGGLSFDALRGASLSPLWASIAFTLGLVGFGMKAGLIPIHAWLPEAHPVAPSHISALMSGVMLKIAVYGFIRFTFDLLDQILWQWGVLVLIIGSASAVLGILYALQQQNLKRLLAYSSVENIGIIFVALGLSLIFLSSGQTQLGTLGLVAALLHSLNHAVFKSLLFLGAGAILHQSHEQSLENMGGLIHRMPKLAAVFLIGTLSIAALPPLNGFVSEWLIFQTALQGGVIQSGVLRSLIPTASAMLALTSALAATCFVKVYGVAFLGLPRSYHIAHTREVHHRGMLVGPALLAACCVLFGVLPTPLINGLGNLTRQLTGFVLPDISALGWLWLTPVSPDVASYAPALVLIGAVTVGWLCYYLLYRRIRLEPRRAEPWDCGFGGLTSAMQYSSGAFSMPIRRIFQPVFDLREHLEQHKSGPDDTRVVILRYQFHVLDRAWLTLYQPAGRVVTKLARWVGRLQTGNIRTYLGYSFLTLILLLWVIS</sequence>
<feature type="transmembrane region" description="Helical" evidence="8">
    <location>
        <begin position="197"/>
        <end position="217"/>
    </location>
</feature>
<feature type="transmembrane region" description="Helical" evidence="8">
    <location>
        <begin position="275"/>
        <end position="295"/>
    </location>
</feature>
<accession>A0ABM9NN25</accession>
<feature type="domain" description="NADH:quinone oxidoreductase/Mrp antiporter transmembrane" evidence="9">
    <location>
        <begin position="162"/>
        <end position="452"/>
    </location>
</feature>
<keyword evidence="3 7" id="KW-0812">Transmembrane</keyword>
<feature type="transmembrane region" description="Helical" evidence="8">
    <location>
        <begin position="237"/>
        <end position="263"/>
    </location>
</feature>
<feature type="transmembrane region" description="Helical" evidence="8">
    <location>
        <begin position="464"/>
        <end position="486"/>
    </location>
</feature>
<feature type="transmembrane region" description="Helical" evidence="8">
    <location>
        <begin position="333"/>
        <end position="356"/>
    </location>
</feature>
<keyword evidence="2" id="KW-1003">Cell membrane</keyword>
<organism evidence="10 11">
    <name type="scientific">Candidatus Methylocalor cossyra</name>
    <dbReference type="NCBI Taxonomy" id="3108543"/>
    <lineage>
        <taxon>Bacteria</taxon>
        <taxon>Pseudomonadati</taxon>
        <taxon>Pseudomonadota</taxon>
        <taxon>Gammaproteobacteria</taxon>
        <taxon>Methylococcales</taxon>
        <taxon>Methylococcaceae</taxon>
        <taxon>Candidatus Methylocalor</taxon>
    </lineage>
</organism>
<feature type="transmembrane region" description="Helical" evidence="8">
    <location>
        <begin position="109"/>
        <end position="130"/>
    </location>
</feature>
<evidence type="ECO:0000259" key="9">
    <source>
        <dbReference type="Pfam" id="PF00361"/>
    </source>
</evidence>
<feature type="transmembrane region" description="Helical" evidence="8">
    <location>
        <begin position="560"/>
        <end position="583"/>
    </location>
</feature>
<protein>
    <submittedName>
        <fullName evidence="10">Hydrogenase-4 component B / Formate hydrogenlyase subunit 3</fullName>
        <ecNumber evidence="10">1.-.-.-</ecNumber>
    </submittedName>
</protein>
<proteinExistence type="predicted"/>
<name>A0ABM9NN25_9GAMM</name>
<feature type="transmembrane region" description="Helical" evidence="8">
    <location>
        <begin position="6"/>
        <end position="23"/>
    </location>
</feature>
<geneLocation type="plasmid" evidence="10 11">
    <name>2</name>
</geneLocation>
<keyword evidence="10" id="KW-0614">Plasmid</keyword>
<dbReference type="RefSeq" id="WP_348759975.1">
    <property type="nucleotide sequence ID" value="NZ_OZ026885.1"/>
</dbReference>
<keyword evidence="6 8" id="KW-0472">Membrane</keyword>
<dbReference type="EMBL" id="OZ026885">
    <property type="protein sequence ID" value="CAL1242061.1"/>
    <property type="molecule type" value="Genomic_DNA"/>
</dbReference>
<keyword evidence="5 10" id="KW-0560">Oxidoreductase</keyword>
<feature type="transmembrane region" description="Helical" evidence="8">
    <location>
        <begin position="685"/>
        <end position="703"/>
    </location>
</feature>
<evidence type="ECO:0000256" key="2">
    <source>
        <dbReference type="ARBA" id="ARBA00022475"/>
    </source>
</evidence>
<feature type="transmembrane region" description="Helical" evidence="8">
    <location>
        <begin position="142"/>
        <end position="160"/>
    </location>
</feature>
<keyword evidence="11" id="KW-1185">Reference proteome</keyword>
<dbReference type="PANTHER" id="PTHR42682:SF3">
    <property type="entry name" value="FORMATE HYDROGENLYASE SUBUNIT 3-RELATED"/>
    <property type="match status" value="1"/>
</dbReference>
<dbReference type="InterPro" id="IPR052175">
    <property type="entry name" value="ComplexI-like_HydComp"/>
</dbReference>
<evidence type="ECO:0000256" key="1">
    <source>
        <dbReference type="ARBA" id="ARBA00004651"/>
    </source>
</evidence>
<evidence type="ECO:0000256" key="5">
    <source>
        <dbReference type="ARBA" id="ARBA00023002"/>
    </source>
</evidence>
<evidence type="ECO:0000313" key="11">
    <source>
        <dbReference type="Proteomes" id="UP001497493"/>
    </source>
</evidence>
<dbReference type="Proteomes" id="UP001497493">
    <property type="component" value="Plasmid 2"/>
</dbReference>
<dbReference type="GO" id="GO:0016491">
    <property type="term" value="F:oxidoreductase activity"/>
    <property type="evidence" value="ECO:0007669"/>
    <property type="project" value="UniProtKB-KW"/>
</dbReference>
<feature type="transmembrane region" description="Helical" evidence="8">
    <location>
        <begin position="506"/>
        <end position="527"/>
    </location>
</feature>
<dbReference type="PANTHER" id="PTHR42682">
    <property type="entry name" value="HYDROGENASE-4 COMPONENT F"/>
    <property type="match status" value="1"/>
</dbReference>
<dbReference type="NCBIfam" id="NF005086">
    <property type="entry name" value="PRK06521.1"/>
    <property type="match status" value="1"/>
</dbReference>
<dbReference type="InterPro" id="IPR003918">
    <property type="entry name" value="NADH_UbQ_OxRdtase"/>
</dbReference>